<dbReference type="GO" id="GO:0032259">
    <property type="term" value="P:methylation"/>
    <property type="evidence" value="ECO:0007669"/>
    <property type="project" value="UniProtKB-KW"/>
</dbReference>
<evidence type="ECO:0000256" key="3">
    <source>
        <dbReference type="ARBA" id="ARBA00022603"/>
    </source>
</evidence>
<evidence type="ECO:0000313" key="10">
    <source>
        <dbReference type="Proteomes" id="UP000243807"/>
    </source>
</evidence>
<feature type="domain" description="Type II methyltransferase M.TaqI-like" evidence="8">
    <location>
        <begin position="115"/>
        <end position="229"/>
    </location>
</feature>
<dbReference type="EMBL" id="CP019434">
    <property type="protein sequence ID" value="APZ42569.1"/>
    <property type="molecule type" value="Genomic_DNA"/>
</dbReference>
<evidence type="ECO:0000256" key="5">
    <source>
        <dbReference type="ARBA" id="ARBA00022691"/>
    </source>
</evidence>
<dbReference type="CDD" id="cd02440">
    <property type="entry name" value="AdoMet_MTases"/>
    <property type="match status" value="1"/>
</dbReference>
<comment type="similarity">
    <text evidence="1">Belongs to the N(4)/N(6)-methyltransferase family.</text>
</comment>
<dbReference type="PANTHER" id="PTHR33841">
    <property type="entry name" value="DNA METHYLTRANSFERASE YEEA-RELATED"/>
    <property type="match status" value="1"/>
</dbReference>
<dbReference type="SUPFAM" id="SSF53335">
    <property type="entry name" value="S-adenosyl-L-methionine-dependent methyltransferases"/>
    <property type="match status" value="1"/>
</dbReference>
<name>A0A1P8UFI9_9GAMM</name>
<gene>
    <name evidence="9" type="ORF">BW247_05215</name>
</gene>
<evidence type="ECO:0000256" key="1">
    <source>
        <dbReference type="ARBA" id="ARBA00006594"/>
    </source>
</evidence>
<evidence type="ECO:0000256" key="2">
    <source>
        <dbReference type="ARBA" id="ARBA00011900"/>
    </source>
</evidence>
<dbReference type="GO" id="GO:0009307">
    <property type="term" value="P:DNA restriction-modification system"/>
    <property type="evidence" value="ECO:0007669"/>
    <property type="project" value="UniProtKB-KW"/>
</dbReference>
<dbReference type="Gene3D" id="3.40.50.150">
    <property type="entry name" value="Vaccinia Virus protein VP39"/>
    <property type="match status" value="1"/>
</dbReference>
<keyword evidence="4" id="KW-0808">Transferase</keyword>
<evidence type="ECO:0000313" key="9">
    <source>
        <dbReference type="EMBL" id="APZ42569.1"/>
    </source>
</evidence>
<dbReference type="InterPro" id="IPR050953">
    <property type="entry name" value="N4_N6_ade-DNA_methylase"/>
</dbReference>
<dbReference type="EC" id="2.1.1.72" evidence="2"/>
<dbReference type="STRING" id="1765967.BW247_05215"/>
<comment type="catalytic activity">
    <reaction evidence="7">
        <text>a 2'-deoxyadenosine in DNA + S-adenosyl-L-methionine = an N(6)-methyl-2'-deoxyadenosine in DNA + S-adenosyl-L-homocysteine + H(+)</text>
        <dbReference type="Rhea" id="RHEA:15197"/>
        <dbReference type="Rhea" id="RHEA-COMP:12418"/>
        <dbReference type="Rhea" id="RHEA-COMP:12419"/>
        <dbReference type="ChEBI" id="CHEBI:15378"/>
        <dbReference type="ChEBI" id="CHEBI:57856"/>
        <dbReference type="ChEBI" id="CHEBI:59789"/>
        <dbReference type="ChEBI" id="CHEBI:90615"/>
        <dbReference type="ChEBI" id="CHEBI:90616"/>
        <dbReference type="EC" id="2.1.1.72"/>
    </reaction>
</comment>
<protein>
    <recommendedName>
        <fullName evidence="2">site-specific DNA-methyltransferase (adenine-specific)</fullName>
        <ecNumber evidence="2">2.1.1.72</ecNumber>
    </recommendedName>
</protein>
<dbReference type="InterPro" id="IPR011639">
    <property type="entry name" value="MethylTrfase_TaqI-like_dom"/>
</dbReference>
<dbReference type="PANTHER" id="PTHR33841:SF5">
    <property type="entry name" value="DNA METHYLASE (MODIFICATION METHYLASE) (METHYLTRANSFERASE)-RELATED"/>
    <property type="match status" value="1"/>
</dbReference>
<dbReference type="Pfam" id="PF07669">
    <property type="entry name" value="Eco57I"/>
    <property type="match status" value="1"/>
</dbReference>
<evidence type="ECO:0000256" key="6">
    <source>
        <dbReference type="ARBA" id="ARBA00022747"/>
    </source>
</evidence>
<dbReference type="GO" id="GO:0009007">
    <property type="term" value="F:site-specific DNA-methyltransferase (adenine-specific) activity"/>
    <property type="evidence" value="ECO:0007669"/>
    <property type="project" value="UniProtKB-EC"/>
</dbReference>
<dbReference type="RefSeq" id="WP_076836223.1">
    <property type="nucleotide sequence ID" value="NZ_CP019434.1"/>
</dbReference>
<accession>A0A1P8UFI9</accession>
<sequence length="506" mass="56766">MIDEVIGMIEAAALAQSSYLSNKPEIERKSLGQYFTGAPVADYMASMIEPVDTPVVRILDAGAGAGILTISAALRCIEIGNNQVHAVLYEIDSDAIAHLEANMKQVAQQFRKQGGQFTFEIRHEDFVLSRPDRTEAPFHVCSINPPYFKYNSKTSPYAGATADLFKGNPNIYASFMAVVATCLAPKGQMVAIVPRSFTNGLYFKGFRHYLNQTMSLDKLHIFRSRDKVFKELSVLQENVICSYTKHHQSARIEVRTSTGYEDLGQVETHRYPAKLLIDTTNEHEIIRIPESTKDAAILQTVEGWPSSFQENGYFISTGPVVEHRTREYITTPDHKTGSVPLLRMHNIKPFKTVWTGKNKKDARFQLLDGHYKHTSDNQPYVILKRFSSKDEKRRLVAGVHDPQVIKGKLIALENHLNYIGHADGEMDLAEAYGLAALFNSTFMDKYFRCISGNTQVNATEIRLLKLPTREVIHQVGAAFLEGAEADQQHIDSIVNFHLEVKESAVA</sequence>
<evidence type="ECO:0000256" key="4">
    <source>
        <dbReference type="ARBA" id="ARBA00022679"/>
    </source>
</evidence>
<reference evidence="9 10" key="1">
    <citation type="submission" date="2017-01" db="EMBL/GenBank/DDBJ databases">
        <title>Draft sequence of Acidihalobacter ferrooxidans strain DSM 14175 (strain V8).</title>
        <authorList>
            <person name="Khaleque H.N."/>
            <person name="Ramsay J.P."/>
            <person name="Murphy R.J.T."/>
            <person name="Kaksonen A.H."/>
            <person name="Boxall N.J."/>
            <person name="Watkin E.L.J."/>
        </authorList>
    </citation>
    <scope>NUCLEOTIDE SEQUENCE [LARGE SCALE GENOMIC DNA]</scope>
    <source>
        <strain evidence="9 10">V8</strain>
    </source>
</reference>
<dbReference type="REBASE" id="188972">
    <property type="entry name" value="M.AfeV8ORF5215P"/>
</dbReference>
<dbReference type="Proteomes" id="UP000243807">
    <property type="component" value="Chromosome"/>
</dbReference>
<dbReference type="OrthoDB" id="9806213at2"/>
<keyword evidence="3" id="KW-0489">Methyltransferase</keyword>
<dbReference type="KEGG" id="afy:BW247_05215"/>
<dbReference type="InterPro" id="IPR029063">
    <property type="entry name" value="SAM-dependent_MTases_sf"/>
</dbReference>
<dbReference type="AlphaFoldDB" id="A0A1P8UFI9"/>
<evidence type="ECO:0000259" key="8">
    <source>
        <dbReference type="Pfam" id="PF07669"/>
    </source>
</evidence>
<keyword evidence="5" id="KW-0949">S-adenosyl-L-methionine</keyword>
<keyword evidence="10" id="KW-1185">Reference proteome</keyword>
<proteinExistence type="inferred from homology"/>
<organism evidence="9 10">
    <name type="scientific">Acidihalobacter ferrooxydans</name>
    <dbReference type="NCBI Taxonomy" id="1765967"/>
    <lineage>
        <taxon>Bacteria</taxon>
        <taxon>Pseudomonadati</taxon>
        <taxon>Pseudomonadota</taxon>
        <taxon>Gammaproteobacteria</taxon>
        <taxon>Chromatiales</taxon>
        <taxon>Ectothiorhodospiraceae</taxon>
        <taxon>Acidihalobacter</taxon>
    </lineage>
</organism>
<keyword evidence="6" id="KW-0680">Restriction system</keyword>
<dbReference type="PRINTS" id="PR00507">
    <property type="entry name" value="N12N6MTFRASE"/>
</dbReference>
<evidence type="ECO:0000256" key="7">
    <source>
        <dbReference type="ARBA" id="ARBA00047942"/>
    </source>
</evidence>